<feature type="region of interest" description="Disordered" evidence="1">
    <location>
        <begin position="38"/>
        <end position="122"/>
    </location>
</feature>
<comment type="caution">
    <text evidence="2">The sequence shown here is derived from an EMBL/GenBank/DDBJ whole genome shotgun (WGS) entry which is preliminary data.</text>
</comment>
<dbReference type="AlphaFoldDB" id="A0AA43QT21"/>
<protein>
    <submittedName>
        <fullName evidence="2">Uncharacterized protein</fullName>
    </submittedName>
</protein>
<feature type="compositionally biased region" description="Polar residues" evidence="1">
    <location>
        <begin position="1"/>
        <end position="12"/>
    </location>
</feature>
<feature type="compositionally biased region" description="Gly residues" evidence="1">
    <location>
        <begin position="113"/>
        <end position="122"/>
    </location>
</feature>
<proteinExistence type="predicted"/>
<accession>A0AA43QT21</accession>
<gene>
    <name evidence="2" type="ORF">OHK93_003178</name>
</gene>
<dbReference type="Proteomes" id="UP001161017">
    <property type="component" value="Unassembled WGS sequence"/>
</dbReference>
<sequence length="122" mass="12956">MRASKRSQNQLRSKPAKQAVSTPPYECGWKQLLRFSTDPDERNELLQSQQSQETAERGAKTAENIRYGQNVSEQGMGGKTTEAEGAANQDGAFGSVQAQDNSLGAEETREASGYGGGSGVGG</sequence>
<keyword evidence="3" id="KW-1185">Reference proteome</keyword>
<feature type="region of interest" description="Disordered" evidence="1">
    <location>
        <begin position="1"/>
        <end position="26"/>
    </location>
</feature>
<organism evidence="2 3">
    <name type="scientific">Ramalina farinacea</name>
    <dbReference type="NCBI Taxonomy" id="258253"/>
    <lineage>
        <taxon>Eukaryota</taxon>
        <taxon>Fungi</taxon>
        <taxon>Dikarya</taxon>
        <taxon>Ascomycota</taxon>
        <taxon>Pezizomycotina</taxon>
        <taxon>Lecanoromycetes</taxon>
        <taxon>OSLEUM clade</taxon>
        <taxon>Lecanoromycetidae</taxon>
        <taxon>Lecanorales</taxon>
        <taxon>Lecanorineae</taxon>
        <taxon>Ramalinaceae</taxon>
        <taxon>Ramalina</taxon>
    </lineage>
</organism>
<reference evidence="2" key="1">
    <citation type="journal article" date="2023" name="Genome Biol. Evol.">
        <title>First Whole Genome Sequence and Flow Cytometry Genome Size Data for the Lichen-Forming Fungus Ramalina farinacea (Ascomycota).</title>
        <authorList>
            <person name="Llewellyn T."/>
            <person name="Mian S."/>
            <person name="Hill R."/>
            <person name="Leitch I.J."/>
            <person name="Gaya E."/>
        </authorList>
    </citation>
    <scope>NUCLEOTIDE SEQUENCE</scope>
    <source>
        <strain evidence="2">LIQ254RAFAR</strain>
    </source>
</reference>
<evidence type="ECO:0000313" key="2">
    <source>
        <dbReference type="EMBL" id="MDI1491967.1"/>
    </source>
</evidence>
<dbReference type="EMBL" id="JAPUFD010000016">
    <property type="protein sequence ID" value="MDI1491967.1"/>
    <property type="molecule type" value="Genomic_DNA"/>
</dbReference>
<name>A0AA43QT21_9LECA</name>
<evidence type="ECO:0000313" key="3">
    <source>
        <dbReference type="Proteomes" id="UP001161017"/>
    </source>
</evidence>
<evidence type="ECO:0000256" key="1">
    <source>
        <dbReference type="SAM" id="MobiDB-lite"/>
    </source>
</evidence>